<sequence length="109" mass="11298">ESCPTQSTPPPCSRVRSLEGVSVPARGQLKPHPSADERPRCALLHPHHVPISQFYPSTEPNASPSRLPCFPTNSATTAALPRPKIPILSLSHAAAAAAVAVAVAVAIAV</sequence>
<evidence type="ECO:0000256" key="1">
    <source>
        <dbReference type="SAM" id="MobiDB-lite"/>
    </source>
</evidence>
<dbReference type="GO" id="GO:0004386">
    <property type="term" value="F:helicase activity"/>
    <property type="evidence" value="ECO:0007669"/>
    <property type="project" value="UniProtKB-KW"/>
</dbReference>
<feature type="region of interest" description="Disordered" evidence="1">
    <location>
        <begin position="1"/>
        <end position="38"/>
    </location>
</feature>
<feature type="non-terminal residue" evidence="3">
    <location>
        <position position="1"/>
    </location>
</feature>
<keyword evidence="2" id="KW-0472">Membrane</keyword>
<proteinExistence type="predicted"/>
<feature type="transmembrane region" description="Helical" evidence="2">
    <location>
        <begin position="87"/>
        <end position="108"/>
    </location>
</feature>
<dbReference type="AlphaFoldDB" id="A0A1D1XE64"/>
<keyword evidence="3" id="KW-0547">Nucleotide-binding</keyword>
<accession>A0A1D1XE64</accession>
<keyword evidence="3" id="KW-0067">ATP-binding</keyword>
<dbReference type="EMBL" id="GDJX01027330">
    <property type="protein sequence ID" value="JAT40606.1"/>
    <property type="molecule type" value="Transcribed_RNA"/>
</dbReference>
<keyword evidence="3" id="KW-0238">DNA-binding</keyword>
<keyword evidence="3" id="KW-0347">Helicase</keyword>
<evidence type="ECO:0000256" key="2">
    <source>
        <dbReference type="SAM" id="Phobius"/>
    </source>
</evidence>
<gene>
    <name evidence="3" type="primary">CHD7</name>
    <name evidence="3" type="ORF">g.91237</name>
</gene>
<dbReference type="GO" id="GO:0003677">
    <property type="term" value="F:DNA binding"/>
    <property type="evidence" value="ECO:0007669"/>
    <property type="project" value="UniProtKB-KW"/>
</dbReference>
<protein>
    <submittedName>
        <fullName evidence="3">Chromodomain-helicase-DNA-binding protein 7</fullName>
    </submittedName>
</protein>
<keyword evidence="2" id="KW-1133">Transmembrane helix</keyword>
<keyword evidence="3" id="KW-0378">Hydrolase</keyword>
<keyword evidence="2" id="KW-0812">Transmembrane</keyword>
<organism evidence="3">
    <name type="scientific">Anthurium amnicola</name>
    <dbReference type="NCBI Taxonomy" id="1678845"/>
    <lineage>
        <taxon>Eukaryota</taxon>
        <taxon>Viridiplantae</taxon>
        <taxon>Streptophyta</taxon>
        <taxon>Embryophyta</taxon>
        <taxon>Tracheophyta</taxon>
        <taxon>Spermatophyta</taxon>
        <taxon>Magnoliopsida</taxon>
        <taxon>Liliopsida</taxon>
        <taxon>Araceae</taxon>
        <taxon>Pothoideae</taxon>
        <taxon>Potheae</taxon>
        <taxon>Anthurium</taxon>
    </lineage>
</organism>
<name>A0A1D1XE64_9ARAE</name>
<reference evidence="3" key="1">
    <citation type="submission" date="2015-07" db="EMBL/GenBank/DDBJ databases">
        <title>Transcriptome Assembly of Anthurium amnicola.</title>
        <authorList>
            <person name="Suzuki J."/>
        </authorList>
    </citation>
    <scope>NUCLEOTIDE SEQUENCE</scope>
</reference>
<evidence type="ECO:0000313" key="3">
    <source>
        <dbReference type="EMBL" id="JAT40606.1"/>
    </source>
</evidence>